<reference evidence="9" key="2">
    <citation type="journal article" date="2024" name="Antonie Van Leeuwenhoek">
        <title>Roseihalotalea indica gen. nov., sp. nov., a halophilic Bacteroidetes from mesopelagic Southwest Indian Ocean with higher carbohydrate metabolic potential.</title>
        <authorList>
            <person name="Chen B."/>
            <person name="Zhang M."/>
            <person name="Lin D."/>
            <person name="Ye J."/>
            <person name="Tang K."/>
        </authorList>
    </citation>
    <scope>NUCLEOTIDE SEQUENCE</scope>
    <source>
        <strain evidence="9">TK19036</strain>
    </source>
</reference>
<dbReference type="Pfam" id="PF02080">
    <property type="entry name" value="TrkA_C"/>
    <property type="match status" value="2"/>
</dbReference>
<feature type="transmembrane region" description="Helical" evidence="7">
    <location>
        <begin position="574"/>
        <end position="594"/>
    </location>
</feature>
<keyword evidence="2" id="KW-0813">Transport</keyword>
<keyword evidence="6 7" id="KW-0472">Membrane</keyword>
<dbReference type="GO" id="GO:0005886">
    <property type="term" value="C:plasma membrane"/>
    <property type="evidence" value="ECO:0007669"/>
    <property type="project" value="TreeGrafter"/>
</dbReference>
<keyword evidence="5 7" id="KW-1133">Transmembrane helix</keyword>
<name>A0AA49GNE5_9BACT</name>
<evidence type="ECO:0000256" key="1">
    <source>
        <dbReference type="ARBA" id="ARBA00004141"/>
    </source>
</evidence>
<dbReference type="PROSITE" id="PS51202">
    <property type="entry name" value="RCK_C"/>
    <property type="match status" value="2"/>
</dbReference>
<sequence>MLPEFLQQIITIGSILLLFVAIYREWVRPVVGFLGVVLGLVLLGILTPKEMLMGFSNESIASVVLLVVLSSAISKNFQIESFIDRIYHLGKRNTPLSYRSFLLRMMVQVAALSSFINNTPVVALMTPYVFNWGRKYNVSPSRLLIPLSYATIMGGMITLIGTSTTLVLNGFMTSNGIGSISSLSLFFVGSAVCITGILFIVLIGYRLLPDHQDILNSFRENQREYLVETALDASSPMIGKTINEAGLRNLRGMYLVEIIRTKEVISPVDPKETLLRDDVLIFAGATEFIFDLTSNGRGLVLPQYAETKDQDTVKVIEAVVGAHSNLIGYTAKEIDFRNRYDAAIVAIHRNGERLSGKIGEIKLRQGDLLLLYAGRDFRNRVDLYRDIFIVSQVKEFLQPKRKNTFLFLTVTLAAIGALIAGFLSLFTALLVIFATMVGLRMVSLADIKRDVDINMVGILVFSLALGQAMIATGSGDLLAQGILKITQQFGPTMVLASLLLITTVLTSFITNVGAVSIVFPLAYSISNTLQLDGMPFYLGIAFAASAAFLTPIGYQTNLIVYGPGGYNFKDFFRIGLPVTVVYLATVLGVIKILYPAF</sequence>
<dbReference type="Pfam" id="PF03600">
    <property type="entry name" value="CitMHS"/>
    <property type="match status" value="1"/>
</dbReference>
<feature type="transmembrane region" description="Helical" evidence="7">
    <location>
        <begin position="183"/>
        <end position="208"/>
    </location>
</feature>
<evidence type="ECO:0000259" key="8">
    <source>
        <dbReference type="PROSITE" id="PS51202"/>
    </source>
</evidence>
<dbReference type="InterPro" id="IPR031312">
    <property type="entry name" value="Na/sul_symport_CS"/>
</dbReference>
<dbReference type="AlphaFoldDB" id="A0AA49GNE5"/>
<dbReference type="PANTHER" id="PTHR43652">
    <property type="entry name" value="BASIC AMINO ACID ANTIPORTER YFCC-RELATED"/>
    <property type="match status" value="1"/>
</dbReference>
<accession>A0AA49GNE5</accession>
<feature type="transmembrane region" description="Helical" evidence="7">
    <location>
        <begin position="149"/>
        <end position="171"/>
    </location>
</feature>
<dbReference type="SUPFAM" id="SSF116726">
    <property type="entry name" value="TrkA C-terminal domain-like"/>
    <property type="match status" value="2"/>
</dbReference>
<dbReference type="Gene3D" id="3.30.70.1450">
    <property type="entry name" value="Regulator of K+ conductance, C-terminal domain"/>
    <property type="match status" value="2"/>
</dbReference>
<evidence type="ECO:0000256" key="5">
    <source>
        <dbReference type="ARBA" id="ARBA00022989"/>
    </source>
</evidence>
<feature type="transmembrane region" description="Helical" evidence="7">
    <location>
        <begin position="406"/>
        <end position="439"/>
    </location>
</feature>
<feature type="transmembrane region" description="Helical" evidence="7">
    <location>
        <begin position="30"/>
        <end position="47"/>
    </location>
</feature>
<dbReference type="InterPro" id="IPR051679">
    <property type="entry name" value="DASS-Related_Transporters"/>
</dbReference>
<evidence type="ECO:0000256" key="7">
    <source>
        <dbReference type="SAM" id="Phobius"/>
    </source>
</evidence>
<feature type="domain" description="RCK C-terminal" evidence="8">
    <location>
        <begin position="213"/>
        <end position="298"/>
    </location>
</feature>
<reference evidence="9" key="1">
    <citation type="journal article" date="2023" name="Comput. Struct. Biotechnol. J.">
        <title>Discovery of a novel marine Bacteroidetes with a rich repertoire of carbohydrate-active enzymes.</title>
        <authorList>
            <person name="Chen B."/>
            <person name="Liu G."/>
            <person name="Chen Q."/>
            <person name="Wang H."/>
            <person name="Liu L."/>
            <person name="Tang K."/>
        </authorList>
    </citation>
    <scope>NUCLEOTIDE SEQUENCE</scope>
    <source>
        <strain evidence="9">TK19036</strain>
    </source>
</reference>
<evidence type="ECO:0000256" key="4">
    <source>
        <dbReference type="ARBA" id="ARBA00022737"/>
    </source>
</evidence>
<dbReference type="PANTHER" id="PTHR43652:SF2">
    <property type="entry name" value="BASIC AMINO ACID ANTIPORTER YFCC-RELATED"/>
    <property type="match status" value="1"/>
</dbReference>
<feature type="transmembrane region" description="Helical" evidence="7">
    <location>
        <begin position="6"/>
        <end position="23"/>
    </location>
</feature>
<evidence type="ECO:0000256" key="3">
    <source>
        <dbReference type="ARBA" id="ARBA00022692"/>
    </source>
</evidence>
<dbReference type="GO" id="GO:0006813">
    <property type="term" value="P:potassium ion transport"/>
    <property type="evidence" value="ECO:0007669"/>
    <property type="project" value="InterPro"/>
</dbReference>
<feature type="domain" description="RCK C-terminal" evidence="8">
    <location>
        <begin position="303"/>
        <end position="387"/>
    </location>
</feature>
<evidence type="ECO:0000256" key="2">
    <source>
        <dbReference type="ARBA" id="ARBA00022448"/>
    </source>
</evidence>
<feature type="transmembrane region" description="Helical" evidence="7">
    <location>
        <begin position="493"/>
        <end position="523"/>
    </location>
</feature>
<feature type="transmembrane region" description="Helical" evidence="7">
    <location>
        <begin position="59"/>
        <end position="77"/>
    </location>
</feature>
<organism evidence="9">
    <name type="scientific">Roseihalotalea indica</name>
    <dbReference type="NCBI Taxonomy" id="2867963"/>
    <lineage>
        <taxon>Bacteria</taxon>
        <taxon>Pseudomonadati</taxon>
        <taxon>Bacteroidota</taxon>
        <taxon>Cytophagia</taxon>
        <taxon>Cytophagales</taxon>
        <taxon>Catalimonadaceae</taxon>
        <taxon>Roseihalotalea</taxon>
    </lineage>
</organism>
<comment type="subcellular location">
    <subcellularLocation>
        <location evidence="1">Membrane</location>
        <topology evidence="1">Multi-pass membrane protein</topology>
    </subcellularLocation>
</comment>
<feature type="transmembrane region" description="Helical" evidence="7">
    <location>
        <begin position="535"/>
        <end position="554"/>
    </location>
</feature>
<feature type="transmembrane region" description="Helical" evidence="7">
    <location>
        <begin position="451"/>
        <end position="473"/>
    </location>
</feature>
<feature type="transmembrane region" description="Helical" evidence="7">
    <location>
        <begin position="101"/>
        <end position="129"/>
    </location>
</feature>
<dbReference type="PROSITE" id="PS01271">
    <property type="entry name" value="NA_SULFATE"/>
    <property type="match status" value="1"/>
</dbReference>
<proteinExistence type="predicted"/>
<keyword evidence="3 7" id="KW-0812">Transmembrane</keyword>
<dbReference type="InterPro" id="IPR036721">
    <property type="entry name" value="RCK_C_sf"/>
</dbReference>
<evidence type="ECO:0000313" key="9">
    <source>
        <dbReference type="EMBL" id="WKN38060.1"/>
    </source>
</evidence>
<protein>
    <submittedName>
        <fullName evidence="9">SLC13 family permease</fullName>
    </submittedName>
</protein>
<evidence type="ECO:0000256" key="6">
    <source>
        <dbReference type="ARBA" id="ARBA00023136"/>
    </source>
</evidence>
<dbReference type="InterPro" id="IPR004680">
    <property type="entry name" value="Cit_transptr-like_dom"/>
</dbReference>
<dbReference type="GO" id="GO:0008324">
    <property type="term" value="F:monoatomic cation transmembrane transporter activity"/>
    <property type="evidence" value="ECO:0007669"/>
    <property type="project" value="InterPro"/>
</dbReference>
<gene>
    <name evidence="9" type="ORF">K4G66_04990</name>
</gene>
<keyword evidence="4" id="KW-0677">Repeat</keyword>
<dbReference type="EMBL" id="CP120682">
    <property type="protein sequence ID" value="WKN38060.1"/>
    <property type="molecule type" value="Genomic_DNA"/>
</dbReference>
<dbReference type="InterPro" id="IPR006037">
    <property type="entry name" value="RCK_C"/>
</dbReference>